<feature type="transmembrane region" description="Helical" evidence="16">
    <location>
        <begin position="147"/>
        <end position="166"/>
    </location>
</feature>
<comment type="catalytic activity">
    <reaction evidence="15">
        <text>a ubiquinone + NADH + H(+) = a ubiquinol + NAD(+)</text>
        <dbReference type="Rhea" id="RHEA:23152"/>
        <dbReference type="Rhea" id="RHEA-COMP:9565"/>
        <dbReference type="Rhea" id="RHEA-COMP:9566"/>
        <dbReference type="ChEBI" id="CHEBI:15378"/>
        <dbReference type="ChEBI" id="CHEBI:16389"/>
        <dbReference type="ChEBI" id="CHEBI:17976"/>
        <dbReference type="ChEBI" id="CHEBI:57540"/>
        <dbReference type="ChEBI" id="CHEBI:57945"/>
    </reaction>
</comment>
<dbReference type="GO" id="GO:0005509">
    <property type="term" value="F:calcium ion binding"/>
    <property type="evidence" value="ECO:0007669"/>
    <property type="project" value="InterPro"/>
</dbReference>
<accession>A0A818X084</accession>
<evidence type="ECO:0000256" key="2">
    <source>
        <dbReference type="ARBA" id="ARBA00004651"/>
    </source>
</evidence>
<comment type="similarity">
    <text evidence="3">Belongs to the NADH dehydrogenase family.</text>
</comment>
<evidence type="ECO:0000256" key="12">
    <source>
        <dbReference type="ARBA" id="ARBA00023027"/>
    </source>
</evidence>
<proteinExistence type="inferred from homology"/>
<dbReference type="InterPro" id="IPR017039">
    <property type="entry name" value="Virul_fac_BrkB"/>
</dbReference>
<evidence type="ECO:0000256" key="14">
    <source>
        <dbReference type="ARBA" id="ARBA00047599"/>
    </source>
</evidence>
<evidence type="ECO:0000313" key="18">
    <source>
        <dbReference type="EMBL" id="CAF3732352.1"/>
    </source>
</evidence>
<evidence type="ECO:0000259" key="17">
    <source>
        <dbReference type="PROSITE" id="PS50222"/>
    </source>
</evidence>
<keyword evidence="8" id="KW-0274">FAD</keyword>
<keyword evidence="6" id="KW-0285">Flavoprotein</keyword>
<protein>
    <recommendedName>
        <fullName evidence="4">NADH:ubiquinone reductase (non-electrogenic)</fullName>
        <ecNumber evidence="4">1.6.5.9</ecNumber>
    </recommendedName>
</protein>
<dbReference type="EMBL" id="CAJOAZ010000903">
    <property type="protein sequence ID" value="CAF3732352.1"/>
    <property type="molecule type" value="Genomic_DNA"/>
</dbReference>
<dbReference type="InterPro" id="IPR036188">
    <property type="entry name" value="FAD/NAD-bd_sf"/>
</dbReference>
<dbReference type="GO" id="GO:0050136">
    <property type="term" value="F:NADH dehydrogenase (quinone) (non-electrogenic) activity"/>
    <property type="evidence" value="ECO:0007669"/>
    <property type="project" value="UniProtKB-EC"/>
</dbReference>
<evidence type="ECO:0000256" key="13">
    <source>
        <dbReference type="ARBA" id="ARBA00023136"/>
    </source>
</evidence>
<dbReference type="PANTHER" id="PTHR43706">
    <property type="entry name" value="NADH DEHYDROGENASE"/>
    <property type="match status" value="1"/>
</dbReference>
<dbReference type="GO" id="GO:0005743">
    <property type="term" value="C:mitochondrial inner membrane"/>
    <property type="evidence" value="ECO:0007669"/>
    <property type="project" value="UniProtKB-SubCell"/>
</dbReference>
<dbReference type="Pfam" id="PF07992">
    <property type="entry name" value="Pyr_redox_2"/>
    <property type="match status" value="1"/>
</dbReference>
<comment type="catalytic activity">
    <reaction evidence="14">
        <text>a quinone + NADH + H(+) = a quinol + NAD(+)</text>
        <dbReference type="Rhea" id="RHEA:46160"/>
        <dbReference type="ChEBI" id="CHEBI:15378"/>
        <dbReference type="ChEBI" id="CHEBI:24646"/>
        <dbReference type="ChEBI" id="CHEBI:57540"/>
        <dbReference type="ChEBI" id="CHEBI:57945"/>
        <dbReference type="ChEBI" id="CHEBI:132124"/>
        <dbReference type="EC" id="1.6.5.9"/>
    </reaction>
</comment>
<dbReference type="AlphaFoldDB" id="A0A818X084"/>
<dbReference type="InterPro" id="IPR045024">
    <property type="entry name" value="NDH-2"/>
</dbReference>
<keyword evidence="12" id="KW-0520">NAD</keyword>
<keyword evidence="11" id="KW-0560">Oxidoreductase</keyword>
<dbReference type="SUPFAM" id="SSF47473">
    <property type="entry name" value="EF-hand"/>
    <property type="match status" value="1"/>
</dbReference>
<evidence type="ECO:0000313" key="19">
    <source>
        <dbReference type="Proteomes" id="UP000663844"/>
    </source>
</evidence>
<dbReference type="Pfam" id="PF03631">
    <property type="entry name" value="Virul_fac_BrkB"/>
    <property type="match status" value="1"/>
</dbReference>
<comment type="caution">
    <text evidence="18">The sequence shown here is derived from an EMBL/GenBank/DDBJ whole genome shotgun (WGS) entry which is preliminary data.</text>
</comment>
<evidence type="ECO:0000256" key="1">
    <source>
        <dbReference type="ARBA" id="ARBA00004137"/>
    </source>
</evidence>
<evidence type="ECO:0000256" key="9">
    <source>
        <dbReference type="ARBA" id="ARBA00022946"/>
    </source>
</evidence>
<dbReference type="Proteomes" id="UP000663844">
    <property type="component" value="Unassembled WGS sequence"/>
</dbReference>
<dbReference type="PANTHER" id="PTHR43706:SF47">
    <property type="entry name" value="EXTERNAL NADH-UBIQUINONE OXIDOREDUCTASE 1, MITOCHONDRIAL-RELATED"/>
    <property type="match status" value="1"/>
</dbReference>
<evidence type="ECO:0000256" key="6">
    <source>
        <dbReference type="ARBA" id="ARBA00022630"/>
    </source>
</evidence>
<feature type="transmembrane region" description="Helical" evidence="16">
    <location>
        <begin position="106"/>
        <end position="126"/>
    </location>
</feature>
<evidence type="ECO:0000256" key="15">
    <source>
        <dbReference type="ARBA" id="ARBA00049010"/>
    </source>
</evidence>
<keyword evidence="10 16" id="KW-1133">Transmembrane helix</keyword>
<feature type="transmembrane region" description="Helical" evidence="16">
    <location>
        <begin position="337"/>
        <end position="354"/>
    </location>
</feature>
<feature type="transmembrane region" description="Helical" evidence="16">
    <location>
        <begin position="36"/>
        <end position="63"/>
    </location>
</feature>
<dbReference type="InterPro" id="IPR054585">
    <property type="entry name" value="NDH2-like_C"/>
</dbReference>
<organism evidence="18 19">
    <name type="scientific">Adineta steineri</name>
    <dbReference type="NCBI Taxonomy" id="433720"/>
    <lineage>
        <taxon>Eukaryota</taxon>
        <taxon>Metazoa</taxon>
        <taxon>Spiralia</taxon>
        <taxon>Gnathifera</taxon>
        <taxon>Rotifera</taxon>
        <taxon>Eurotatoria</taxon>
        <taxon>Bdelloidea</taxon>
        <taxon>Adinetida</taxon>
        <taxon>Adinetidae</taxon>
        <taxon>Adineta</taxon>
    </lineage>
</organism>
<feature type="transmembrane region" description="Helical" evidence="16">
    <location>
        <begin position="253"/>
        <end position="274"/>
    </location>
</feature>
<feature type="transmembrane region" description="Helical" evidence="16">
    <location>
        <begin position="221"/>
        <end position="241"/>
    </location>
</feature>
<dbReference type="GO" id="GO:0005886">
    <property type="term" value="C:plasma membrane"/>
    <property type="evidence" value="ECO:0007669"/>
    <property type="project" value="UniProtKB-SubCell"/>
</dbReference>
<dbReference type="InterPro" id="IPR023753">
    <property type="entry name" value="FAD/NAD-binding_dom"/>
</dbReference>
<dbReference type="Gene3D" id="3.50.50.100">
    <property type="match status" value="2"/>
</dbReference>
<comment type="subcellular location">
    <subcellularLocation>
        <location evidence="2">Cell membrane</location>
        <topology evidence="2">Multi-pass membrane protein</topology>
    </subcellularLocation>
    <subcellularLocation>
        <location evidence="1">Mitochondrion inner membrane</location>
        <topology evidence="1">Peripheral membrane protein</topology>
        <orientation evidence="1">Intermembrane side</orientation>
    </subcellularLocation>
</comment>
<evidence type="ECO:0000256" key="5">
    <source>
        <dbReference type="ARBA" id="ARBA00022475"/>
    </source>
</evidence>
<keyword evidence="5" id="KW-1003">Cell membrane</keyword>
<gene>
    <name evidence="18" type="ORF">OXD698_LOCUS14357</name>
</gene>
<dbReference type="EC" id="1.6.5.9" evidence="4"/>
<reference evidence="18" key="1">
    <citation type="submission" date="2021-02" db="EMBL/GenBank/DDBJ databases">
        <authorList>
            <person name="Nowell W R."/>
        </authorList>
    </citation>
    <scope>NUCLEOTIDE SEQUENCE</scope>
</reference>
<evidence type="ECO:0000256" key="8">
    <source>
        <dbReference type="ARBA" id="ARBA00022827"/>
    </source>
</evidence>
<dbReference type="PROSITE" id="PS50222">
    <property type="entry name" value="EF_HAND_2"/>
    <property type="match status" value="1"/>
</dbReference>
<dbReference type="Pfam" id="PF22366">
    <property type="entry name" value="NDH2_C"/>
    <property type="match status" value="1"/>
</dbReference>
<dbReference type="InterPro" id="IPR011992">
    <property type="entry name" value="EF-hand-dom_pair"/>
</dbReference>
<evidence type="ECO:0000256" key="3">
    <source>
        <dbReference type="ARBA" id="ARBA00005272"/>
    </source>
</evidence>
<sequence>MVDNAASSSTVQHVEHRTSPVCRFLRKCFNDWSLDFAAMLAYSFLIAILPIIIIIFGTLGLVLKGRPDDKEYFKNAIIHSFPSHNATQYGIQQIVDLAFNQLANDAGIIFVVGIIFAIFFSSRLFVAIDVSMTIIYRLPERTLLRQNLMALGTLFLLIIIVILLIAAGSVPSALLNHVSGDGARFLVFFVGIIVSLAIAFLLFEIIYWLIPNKKMTFKKTWCGALVASITLEIFIILFPLYVRQFMSNYAGQIGFAIILILFFYYFALILIIGAQINAQFFEQHQPLPKPLGTFLKMLSRSLLFFQQLTIINSNRSLARLFGQPVKQTFGGRLKRRLRNVVIISIAGFGIFHGYRKYRHYRWFKEMNDADNIAGTRPRIVVLGTGWGAVPFLKHIDTQKYEVVCISPRNYFLMTPLLPSVGVGTVETRTVIESIRSLIGPRIKYLEAQCVNVDVKAKKVTCSSNNEEKSIDESAKEASRASSRVVIDSARTRPVFDMNYDILLVAIGSENNTFNTPGVKEHAHMLKEINDARRIRSAISDAFESAMTPLQTVDERKRLLQFVVVGGGPTGVEIAAELADLVHEDLRYYYPRLCADDVKITLIQSLDHILSAGDKKISEFTEKHFHRENIEVITNTRVKEVKQQEVVVQSKGSDELRSIPCSIAIWATGIQARPLINRIREIIGLNIQNNRMGLLTDHYLRVQGVNDGSVYALGDCATIQQPKLIDQIEVLFTEADTEHRGALNLRQFQKLVQEKITDFPQLEMFSQSVEKAFIEADKEKSGHLTVATLRSILEKADKKIRALPATAQVAHQEGEYVAHLLNQTTNLQFNDHEQHNLQPFRYKHMGSLTYVGGNAAAIDFTDSKSVLNMFKLKSLSGRSVAYLWKSYYFTEMFTGRTKTLLIFDWIRVHLYGRDLSRY</sequence>
<feature type="domain" description="EF-hand" evidence="17">
    <location>
        <begin position="763"/>
        <end position="798"/>
    </location>
</feature>
<keyword evidence="9" id="KW-0809">Transit peptide</keyword>
<keyword evidence="13 16" id="KW-0472">Membrane</keyword>
<evidence type="ECO:0000256" key="7">
    <source>
        <dbReference type="ARBA" id="ARBA00022692"/>
    </source>
</evidence>
<dbReference type="InterPro" id="IPR002048">
    <property type="entry name" value="EF_hand_dom"/>
</dbReference>
<evidence type="ECO:0000256" key="11">
    <source>
        <dbReference type="ARBA" id="ARBA00023002"/>
    </source>
</evidence>
<evidence type="ECO:0000256" key="4">
    <source>
        <dbReference type="ARBA" id="ARBA00012637"/>
    </source>
</evidence>
<name>A0A818X084_9BILA</name>
<evidence type="ECO:0000256" key="10">
    <source>
        <dbReference type="ARBA" id="ARBA00022989"/>
    </source>
</evidence>
<feature type="transmembrane region" description="Helical" evidence="16">
    <location>
        <begin position="186"/>
        <end position="209"/>
    </location>
</feature>
<dbReference type="SUPFAM" id="SSF51905">
    <property type="entry name" value="FAD/NAD(P)-binding domain"/>
    <property type="match status" value="2"/>
</dbReference>
<keyword evidence="7 16" id="KW-0812">Transmembrane</keyword>
<evidence type="ECO:0000256" key="16">
    <source>
        <dbReference type="SAM" id="Phobius"/>
    </source>
</evidence>